<dbReference type="AlphaFoldDB" id="A0A0N0E3P4"/>
<evidence type="ECO:0000256" key="2">
    <source>
        <dbReference type="ARBA" id="ARBA00022450"/>
    </source>
</evidence>
<organism evidence="5 6">
    <name type="scientific">Pseudomonas asplenii</name>
    <dbReference type="NCBI Taxonomy" id="53407"/>
    <lineage>
        <taxon>Bacteria</taxon>
        <taxon>Pseudomonadati</taxon>
        <taxon>Pseudomonadota</taxon>
        <taxon>Gammaproteobacteria</taxon>
        <taxon>Pseudomonadales</taxon>
        <taxon>Pseudomonadaceae</taxon>
        <taxon>Pseudomonas</taxon>
    </lineage>
</organism>
<evidence type="ECO:0000313" key="5">
    <source>
        <dbReference type="EMBL" id="KPA90319.1"/>
    </source>
</evidence>
<dbReference type="SMART" id="SM00823">
    <property type="entry name" value="PKS_PP"/>
    <property type="match status" value="1"/>
</dbReference>
<dbReference type="GO" id="GO:0044550">
    <property type="term" value="P:secondary metabolite biosynthetic process"/>
    <property type="evidence" value="ECO:0007669"/>
    <property type="project" value="TreeGrafter"/>
</dbReference>
<sequence length="559" mass="62056">MHSRSKPTGFNEQKEKQQFLSELLGQTVAAPSATSHEVEGEPLSNLEAKLLDIWSESFARPVQVEDNYFALGGDSLKSIRISARARRAGLDIAMQDIINHPTVRALAQHLAACATSTSLSIDTVVTAGQAESGIYPSTAAQEGMLYHCLANPQDSLYVSQFSCVLVGALDPGRFETALRLLIKRHPALRTAFPESLRACHSQQIHENVTVMLRYESPDVQTGVTELDQLKRRERELPFEFSLPPLLRICLVRLSAERHLWIWTQHHLIADGRAQECLMIELADLYAGLAIDSALHVEEDPSYRHLLLDTRARARAEQQFWADYLAHVDVTGLLGRQSDVTTPEELSFELSQEITGALGDALVSAQLTMASAFASWFALALAVTFDRRDLLVGLVTSGRHAEHSDYADTVGNLISTLPLRATLNGGRSLKQWTRAMQSSIACLQQRAHDSLPDIKRSIGWPAESALFDAIYVHENHAPVGRLFGVATGLQVEDMQFHINEGYPLVIVCEQAERVRFTLRYQSQVCSSTQAQELISRLQQLCSTWADKASLDLSKVVELIR</sequence>
<proteinExistence type="predicted"/>
<dbReference type="Gene3D" id="3.30.559.10">
    <property type="entry name" value="Chloramphenicol acetyltransferase-like domain"/>
    <property type="match status" value="1"/>
</dbReference>
<reference evidence="5 6" key="1">
    <citation type="journal article" date="2015" name="PLoS ONE">
        <title>Rice-Infecting Pseudomonas Genomes Are Highly Accessorized and Harbor Multiple Putative Virulence Mechanisms to Cause Sheath Brown Rot.</title>
        <authorList>
            <person name="Quibod I.L."/>
            <person name="Grande G."/>
            <person name="Oreiro E.G."/>
            <person name="Borja F.N."/>
            <person name="Dossa G.S."/>
            <person name="Mauleon R."/>
            <person name="Cruz C.V."/>
            <person name="Oliva R."/>
        </authorList>
    </citation>
    <scope>NUCLEOTIDE SEQUENCE [LARGE SCALE GENOMIC DNA]</scope>
    <source>
        <strain evidence="5 6">IRRI 6609</strain>
    </source>
</reference>
<feature type="domain" description="Carrier" evidence="4">
    <location>
        <begin position="41"/>
        <end position="114"/>
    </location>
</feature>
<accession>A0A0N0E3P4</accession>
<evidence type="ECO:0000256" key="1">
    <source>
        <dbReference type="ARBA" id="ARBA00001957"/>
    </source>
</evidence>
<comment type="cofactor">
    <cofactor evidence="1">
        <name>pantetheine 4'-phosphate</name>
        <dbReference type="ChEBI" id="CHEBI:47942"/>
    </cofactor>
</comment>
<dbReference type="RefSeq" id="WP_054063138.1">
    <property type="nucleotide sequence ID" value="NZ_JSYZ01000010.1"/>
</dbReference>
<dbReference type="SUPFAM" id="SSF47336">
    <property type="entry name" value="ACP-like"/>
    <property type="match status" value="1"/>
</dbReference>
<keyword evidence="2" id="KW-0596">Phosphopantetheine</keyword>
<dbReference type="InterPro" id="IPR023213">
    <property type="entry name" value="CAT-like_dom_sf"/>
</dbReference>
<dbReference type="InterPro" id="IPR006162">
    <property type="entry name" value="Ppantetheine_attach_site"/>
</dbReference>
<dbReference type="GO" id="GO:0003824">
    <property type="term" value="F:catalytic activity"/>
    <property type="evidence" value="ECO:0007669"/>
    <property type="project" value="InterPro"/>
</dbReference>
<dbReference type="PANTHER" id="PTHR45527">
    <property type="entry name" value="NONRIBOSOMAL PEPTIDE SYNTHETASE"/>
    <property type="match status" value="1"/>
</dbReference>
<dbReference type="SUPFAM" id="SSF52777">
    <property type="entry name" value="CoA-dependent acyltransferases"/>
    <property type="match status" value="2"/>
</dbReference>
<dbReference type="InterPro" id="IPR009081">
    <property type="entry name" value="PP-bd_ACP"/>
</dbReference>
<gene>
    <name evidence="5" type="ORF">PF66_03125</name>
</gene>
<dbReference type="InterPro" id="IPR036736">
    <property type="entry name" value="ACP-like_sf"/>
</dbReference>
<dbReference type="PANTHER" id="PTHR45527:SF1">
    <property type="entry name" value="FATTY ACID SYNTHASE"/>
    <property type="match status" value="1"/>
</dbReference>
<dbReference type="GO" id="GO:0043041">
    <property type="term" value="P:amino acid activation for nonribosomal peptide biosynthetic process"/>
    <property type="evidence" value="ECO:0007669"/>
    <property type="project" value="TreeGrafter"/>
</dbReference>
<evidence type="ECO:0000256" key="3">
    <source>
        <dbReference type="ARBA" id="ARBA00022553"/>
    </source>
</evidence>
<dbReference type="GO" id="GO:0005737">
    <property type="term" value="C:cytoplasm"/>
    <property type="evidence" value="ECO:0007669"/>
    <property type="project" value="TreeGrafter"/>
</dbReference>
<dbReference type="GO" id="GO:0031177">
    <property type="term" value="F:phosphopantetheine binding"/>
    <property type="evidence" value="ECO:0007669"/>
    <property type="project" value="InterPro"/>
</dbReference>
<protein>
    <submittedName>
        <fullName evidence="5">Non-ribosomal peptide synthase</fullName>
    </submittedName>
</protein>
<dbReference type="EMBL" id="JSYZ01000010">
    <property type="protein sequence ID" value="KPA90319.1"/>
    <property type="molecule type" value="Genomic_DNA"/>
</dbReference>
<dbReference type="PROSITE" id="PS00012">
    <property type="entry name" value="PHOSPHOPANTETHEINE"/>
    <property type="match status" value="1"/>
</dbReference>
<dbReference type="Proteomes" id="UP000037931">
    <property type="component" value="Unassembled WGS sequence"/>
</dbReference>
<evidence type="ECO:0000313" key="6">
    <source>
        <dbReference type="Proteomes" id="UP000037931"/>
    </source>
</evidence>
<dbReference type="PATRIC" id="fig|50340.43.peg.419"/>
<keyword evidence="6" id="KW-1185">Reference proteome</keyword>
<evidence type="ECO:0000259" key="4">
    <source>
        <dbReference type="PROSITE" id="PS50075"/>
    </source>
</evidence>
<name>A0A0N0E3P4_9PSED</name>
<dbReference type="STRING" id="50340.PF66_03125"/>
<dbReference type="Pfam" id="PF00550">
    <property type="entry name" value="PP-binding"/>
    <property type="match status" value="1"/>
</dbReference>
<dbReference type="PROSITE" id="PS50075">
    <property type="entry name" value="CARRIER"/>
    <property type="match status" value="1"/>
</dbReference>
<dbReference type="Gene3D" id="1.10.1200.10">
    <property type="entry name" value="ACP-like"/>
    <property type="match status" value="1"/>
</dbReference>
<dbReference type="OrthoDB" id="2472181at2"/>
<comment type="caution">
    <text evidence="5">The sequence shown here is derived from an EMBL/GenBank/DDBJ whole genome shotgun (WGS) entry which is preliminary data.</text>
</comment>
<keyword evidence="3" id="KW-0597">Phosphoprotein</keyword>
<dbReference type="Pfam" id="PF00668">
    <property type="entry name" value="Condensation"/>
    <property type="match status" value="1"/>
</dbReference>
<dbReference type="InterPro" id="IPR020806">
    <property type="entry name" value="PKS_PP-bd"/>
</dbReference>
<dbReference type="InterPro" id="IPR001242">
    <property type="entry name" value="Condensation_dom"/>
</dbReference>
<dbReference type="Gene3D" id="3.30.559.30">
    <property type="entry name" value="Nonribosomal peptide synthetase, condensation domain"/>
    <property type="match status" value="1"/>
</dbReference>